<sequence>MGPEILGSILHQCSKTRSFHHGFSLHAVAIKTGFKSNVIISNHVLNMYAKCGHLEYARQVFDEMPQRNVVTWSAMISGYEQAGKALKAVEMFSRMEVAQANEFVFASVVSACARMLGVNVGKRIHAQAVVLGYGGVSFVSNSLVSMYMKCGRCSDALAVFMRCCEPNDVAYNAVINGLVENGEVGKAHEMFRRMCRQGLVPNRFSLAGLLGKCTAPNDLWVGMELHCLAIKLNLESIAFVGNVLITMYSKFSLLEAEKIFWSIEEKDMISWNTFITACCHALDYAKGIHVFHKMLKVCKLTPDDFTYTSALTACSGLASSLLGRQIHGHLIRTRLNYDTGVANALVNMYAKCGSIKHAVTTFNQTKFRNLVSWNTLMAGFANHGLGKQAIELFTQMKELHVKPDSVTFIALLSTLNHTGGLVNEGKFYFNTMQETYGITPNVEHVACIVDLLGRARRVKEAEEYMEKYSFEQDPVVLGCLLSACRVHGELDIGKRTAERFSKIKKVSTSPYVLLSNLYASESMWDGVAETRKELKDSLIKKEPGHSLIEVQGVVEKFTVGRILHSRIDEIVGVLKVLSCIEDELIITVAKIDIPFSSSFHKKIGSGEETRFWTDIWSGNTTLCENMHVFFALERDQSCHVNQKLMGLHSCHSRVIWTWRRPIRSGREHCEFNDLQHEISSIILSSNQDSWRWSLDPSGEFSVSALRTIIDSKLLGQTGTKLRWNKMILSKKYLNRRQESKNIMQQVAISVNSLNHLLYFLLSRLDHLLGNMYAMVFLLVVITSTSSTLCVSSNNDGDQEIFMVVDDQTTMHDVAIGMTKGYIALVVLLMEDVNAVKGVFLRVENAPTSASHVAIPPHAADLQKAALAGKALKAVEMFSRMEVVQANEFVFASVVSACARMLGLVWAVVLGYGGVSFVSNSLVSMYMKCGRCSDALAVVMRCCEPNDVAYNAVINGLVENGEVDKAYEMFRRMCRQSLVPNRFSLAVFVGNVLITMYSKFSLLEEAEKIFWSIEEKDMISWNTFIAACCHALDYAKGIHVFYKMLKVCKLTPDDFTDTSALTACSGLASSLLGRQIHGYLIRTRLNYDTGVANALANMYAKCGFIKHVGKFYFNTMQETYGITPNVEHVACTVDLLGRARRVKEAEEYMEKYSFEKDPVVLGCLLSACRVHDSMWDGVAETRKELKDSLIKKEPGHSLIEVQGVEKFTVGRILHSRIDEIVGVLKVLCCIEDEFSWCY</sequence>
<gene>
    <name evidence="4" type="ORF">CTI12_AA288460</name>
</gene>
<dbReference type="NCBIfam" id="TIGR00756">
    <property type="entry name" value="PPR"/>
    <property type="match status" value="6"/>
</dbReference>
<dbReference type="AlphaFoldDB" id="A0A2U1NAF3"/>
<protein>
    <submittedName>
        <fullName evidence="4">Tetratricopeptide-like helical domain-containing protein</fullName>
    </submittedName>
</protein>
<dbReference type="GO" id="GO:0009451">
    <property type="term" value="P:RNA modification"/>
    <property type="evidence" value="ECO:0007669"/>
    <property type="project" value="InterPro"/>
</dbReference>
<keyword evidence="1" id="KW-0677">Repeat</keyword>
<dbReference type="FunFam" id="1.25.40.10:FF:000090">
    <property type="entry name" value="Pentatricopeptide repeat-containing protein, chloroplastic"/>
    <property type="match status" value="1"/>
</dbReference>
<dbReference type="Pfam" id="PF01535">
    <property type="entry name" value="PPR"/>
    <property type="match status" value="5"/>
</dbReference>
<feature type="transmembrane region" description="Helical" evidence="3">
    <location>
        <begin position="888"/>
        <end position="917"/>
    </location>
</feature>
<dbReference type="Pfam" id="PF13041">
    <property type="entry name" value="PPR_2"/>
    <property type="match status" value="4"/>
</dbReference>
<dbReference type="InterPro" id="IPR046848">
    <property type="entry name" value="E_motif"/>
</dbReference>
<dbReference type="STRING" id="35608.A0A2U1NAF3"/>
<dbReference type="OrthoDB" id="185373at2759"/>
<accession>A0A2U1NAF3</accession>
<feature type="repeat" description="PPR" evidence="2">
    <location>
        <begin position="369"/>
        <end position="403"/>
    </location>
</feature>
<proteinExistence type="predicted"/>
<feature type="transmembrane region" description="Helical" evidence="3">
    <location>
        <begin position="978"/>
        <end position="997"/>
    </location>
</feature>
<dbReference type="PANTHER" id="PTHR47926:SF452">
    <property type="entry name" value="PENTATRICOPEPTIDE REPEAT-CONTAINING PROTEIN"/>
    <property type="match status" value="1"/>
</dbReference>
<evidence type="ECO:0000256" key="1">
    <source>
        <dbReference type="ARBA" id="ARBA00022737"/>
    </source>
</evidence>
<keyword evidence="3" id="KW-1133">Transmembrane helix</keyword>
<feature type="repeat" description="PPR" evidence="2">
    <location>
        <begin position="945"/>
        <end position="979"/>
    </location>
</feature>
<keyword evidence="3" id="KW-0472">Membrane</keyword>
<keyword evidence="3" id="KW-0812">Transmembrane</keyword>
<dbReference type="EMBL" id="PKPP01003231">
    <property type="protein sequence ID" value="PWA70479.1"/>
    <property type="molecule type" value="Genomic_DNA"/>
</dbReference>
<dbReference type="FunFam" id="1.25.40.10:FF:000344">
    <property type="entry name" value="Pentatricopeptide repeat-containing protein"/>
    <property type="match status" value="1"/>
</dbReference>
<keyword evidence="5" id="KW-1185">Reference proteome</keyword>
<evidence type="ECO:0000256" key="2">
    <source>
        <dbReference type="PROSITE-ProRule" id="PRU00708"/>
    </source>
</evidence>
<evidence type="ECO:0000313" key="4">
    <source>
        <dbReference type="EMBL" id="PWA70479.1"/>
    </source>
</evidence>
<feature type="repeat" description="PPR" evidence="2">
    <location>
        <begin position="167"/>
        <end position="201"/>
    </location>
</feature>
<dbReference type="Gene3D" id="1.25.40.10">
    <property type="entry name" value="Tetratricopeptide repeat domain"/>
    <property type="match status" value="8"/>
</dbReference>
<dbReference type="InterPro" id="IPR046960">
    <property type="entry name" value="PPR_At4g14850-like_plant"/>
</dbReference>
<dbReference type="InterPro" id="IPR002885">
    <property type="entry name" value="PPR_rpt"/>
</dbReference>
<reference evidence="4 5" key="1">
    <citation type="journal article" date="2018" name="Mol. Plant">
        <title>The genome of Artemisia annua provides insight into the evolution of Asteraceae family and artemisinin biosynthesis.</title>
        <authorList>
            <person name="Shen Q."/>
            <person name="Zhang L."/>
            <person name="Liao Z."/>
            <person name="Wang S."/>
            <person name="Yan T."/>
            <person name="Shi P."/>
            <person name="Liu M."/>
            <person name="Fu X."/>
            <person name="Pan Q."/>
            <person name="Wang Y."/>
            <person name="Lv Z."/>
            <person name="Lu X."/>
            <person name="Zhang F."/>
            <person name="Jiang W."/>
            <person name="Ma Y."/>
            <person name="Chen M."/>
            <person name="Hao X."/>
            <person name="Li L."/>
            <person name="Tang Y."/>
            <person name="Lv G."/>
            <person name="Zhou Y."/>
            <person name="Sun X."/>
            <person name="Brodelius P.E."/>
            <person name="Rose J.K.C."/>
            <person name="Tang K."/>
        </authorList>
    </citation>
    <scope>NUCLEOTIDE SEQUENCE [LARGE SCALE GENOMIC DNA]</scope>
    <source>
        <strain evidence="5">cv. Huhao1</strain>
        <tissue evidence="4">Leaf</tissue>
    </source>
</reference>
<evidence type="ECO:0000256" key="3">
    <source>
        <dbReference type="SAM" id="Phobius"/>
    </source>
</evidence>
<dbReference type="InterPro" id="IPR011990">
    <property type="entry name" value="TPR-like_helical_dom_sf"/>
</dbReference>
<organism evidence="4 5">
    <name type="scientific">Artemisia annua</name>
    <name type="common">Sweet wormwood</name>
    <dbReference type="NCBI Taxonomy" id="35608"/>
    <lineage>
        <taxon>Eukaryota</taxon>
        <taxon>Viridiplantae</taxon>
        <taxon>Streptophyta</taxon>
        <taxon>Embryophyta</taxon>
        <taxon>Tracheophyta</taxon>
        <taxon>Spermatophyta</taxon>
        <taxon>Magnoliopsida</taxon>
        <taxon>eudicotyledons</taxon>
        <taxon>Gunneridae</taxon>
        <taxon>Pentapetalae</taxon>
        <taxon>asterids</taxon>
        <taxon>campanulids</taxon>
        <taxon>Asterales</taxon>
        <taxon>Asteraceae</taxon>
        <taxon>Asteroideae</taxon>
        <taxon>Anthemideae</taxon>
        <taxon>Artemisiinae</taxon>
        <taxon>Artemisia</taxon>
    </lineage>
</organism>
<dbReference type="Pfam" id="PF20431">
    <property type="entry name" value="E_motif"/>
    <property type="match status" value="1"/>
</dbReference>
<name>A0A2U1NAF3_ARTAN</name>
<dbReference type="Proteomes" id="UP000245207">
    <property type="component" value="Unassembled WGS sequence"/>
</dbReference>
<comment type="caution">
    <text evidence="4">The sequence shown here is derived from an EMBL/GenBank/DDBJ whole genome shotgun (WGS) entry which is preliminary data.</text>
</comment>
<dbReference type="PROSITE" id="PS51375">
    <property type="entry name" value="PPR"/>
    <property type="match status" value="4"/>
</dbReference>
<dbReference type="GO" id="GO:0003723">
    <property type="term" value="F:RNA binding"/>
    <property type="evidence" value="ECO:0007669"/>
    <property type="project" value="InterPro"/>
</dbReference>
<evidence type="ECO:0000313" key="5">
    <source>
        <dbReference type="Proteomes" id="UP000245207"/>
    </source>
</evidence>
<dbReference type="PANTHER" id="PTHR47926">
    <property type="entry name" value="PENTATRICOPEPTIDE REPEAT-CONTAINING PROTEIN"/>
    <property type="match status" value="1"/>
</dbReference>
<feature type="repeat" description="PPR" evidence="2">
    <location>
        <begin position="37"/>
        <end position="71"/>
    </location>
</feature>